<dbReference type="InterPro" id="IPR041569">
    <property type="entry name" value="AAA_lid_3"/>
</dbReference>
<evidence type="ECO:0000259" key="5">
    <source>
        <dbReference type="SMART" id="SM00382"/>
    </source>
</evidence>
<evidence type="ECO:0000256" key="2">
    <source>
        <dbReference type="ARBA" id="ARBA00022840"/>
    </source>
</evidence>
<evidence type="ECO:0000256" key="1">
    <source>
        <dbReference type="ARBA" id="ARBA00022741"/>
    </source>
</evidence>
<evidence type="ECO:0000256" key="4">
    <source>
        <dbReference type="ARBA" id="ARBA00040480"/>
    </source>
</evidence>
<dbReference type="SMART" id="SM00382">
    <property type="entry name" value="AAA"/>
    <property type="match status" value="1"/>
</dbReference>
<reference evidence="6 7" key="1">
    <citation type="submission" date="2016-10" db="EMBL/GenBank/DDBJ databases">
        <authorList>
            <person name="de Groot N.N."/>
        </authorList>
    </citation>
    <scope>NUCLEOTIDE SEQUENCE [LARGE SCALE GENOMIC DNA]</scope>
    <source>
        <strain evidence="6 7">KH2T6</strain>
    </source>
</reference>
<keyword evidence="1" id="KW-0547">Nucleotide-binding</keyword>
<name>A0A1H7LG23_RUMAL</name>
<proteinExistence type="inferred from homology"/>
<dbReference type="GO" id="GO:0016887">
    <property type="term" value="F:ATP hydrolysis activity"/>
    <property type="evidence" value="ECO:0007669"/>
    <property type="project" value="InterPro"/>
</dbReference>
<dbReference type="Gene3D" id="1.10.8.60">
    <property type="match status" value="1"/>
</dbReference>
<evidence type="ECO:0000256" key="3">
    <source>
        <dbReference type="ARBA" id="ARBA00038088"/>
    </source>
</evidence>
<sequence>MTLKESLARYIDAGFPMIYINSFEEAKTDRIIKEVMGRHEVLEWNGAAGLVDFRTKKPLIKDRSLVAALDLLRKDKELDEKKLILKDISGYLEDSDKQVIALLKSMAIEISQELDANIIIVSSKVVIPRELEKFVTVLENDYPDQNEIKKLVQGFAEEQGETINDELIEAMSMAFKGLTEFEIIDLLNLALANEGRFTRGSLSLIFDQKQQMIKKSGILEMIPLKEKAEDIGGLENLKEWLKRKSRVFKSINKAAAFGVDMPKGVLIAGVPGCGKSLTAKVTAQLFEVPLLRLDMGKIMGKYVGESEENMRRSIALAETIAPCVLWIDELEKAFAGINGSGSEVTVRLFGQFLTWMQEKTSPTFVIATANDITKLPPELMRKGRFDEIFFVGLPNSNERQKIFEIHIKKRRPNDLNNIRIYELVNKTEGYSGADIEGVVRDAIENTFSDGEPALTTEYILSAINETHSLSEIMKESLDKLSEEYKNRKFKNASEG</sequence>
<dbReference type="AlphaFoldDB" id="A0A1H7LG23"/>
<dbReference type="PANTHER" id="PTHR42960:SF1">
    <property type="entry name" value="YCF46 PROTEIN"/>
    <property type="match status" value="1"/>
</dbReference>
<dbReference type="InterPro" id="IPR052381">
    <property type="entry name" value="AAA_domain_protein"/>
</dbReference>
<dbReference type="OrthoDB" id="9806903at2"/>
<evidence type="ECO:0000313" key="6">
    <source>
        <dbReference type="EMBL" id="SEK97934.1"/>
    </source>
</evidence>
<protein>
    <recommendedName>
        <fullName evidence="4">Uncharacterized AAA domain-containing protein ycf46</fullName>
    </recommendedName>
</protein>
<dbReference type="Gene3D" id="3.40.50.300">
    <property type="entry name" value="P-loop containing nucleotide triphosphate hydrolases"/>
    <property type="match status" value="1"/>
</dbReference>
<dbReference type="InterPro" id="IPR003593">
    <property type="entry name" value="AAA+_ATPase"/>
</dbReference>
<dbReference type="Pfam" id="PF00004">
    <property type="entry name" value="AAA"/>
    <property type="match status" value="1"/>
</dbReference>
<dbReference type="Pfam" id="PF17862">
    <property type="entry name" value="AAA_lid_3"/>
    <property type="match status" value="1"/>
</dbReference>
<dbReference type="Proteomes" id="UP000186015">
    <property type="component" value="Unassembled WGS sequence"/>
</dbReference>
<dbReference type="EMBL" id="FOAT01000009">
    <property type="protein sequence ID" value="SEK97934.1"/>
    <property type="molecule type" value="Genomic_DNA"/>
</dbReference>
<dbReference type="GO" id="GO:0005524">
    <property type="term" value="F:ATP binding"/>
    <property type="evidence" value="ECO:0007669"/>
    <property type="project" value="UniProtKB-KW"/>
</dbReference>
<evidence type="ECO:0000313" key="7">
    <source>
        <dbReference type="Proteomes" id="UP000186015"/>
    </source>
</evidence>
<dbReference type="InterPro" id="IPR003959">
    <property type="entry name" value="ATPase_AAA_core"/>
</dbReference>
<feature type="domain" description="AAA+ ATPase" evidence="5">
    <location>
        <begin position="261"/>
        <end position="395"/>
    </location>
</feature>
<gene>
    <name evidence="6" type="ORF">SAMN05216469_10915</name>
</gene>
<dbReference type="SUPFAM" id="SSF52540">
    <property type="entry name" value="P-loop containing nucleoside triphosphate hydrolases"/>
    <property type="match status" value="1"/>
</dbReference>
<dbReference type="PANTHER" id="PTHR42960">
    <property type="entry name" value="YCF46 PROTEIN"/>
    <property type="match status" value="1"/>
</dbReference>
<keyword evidence="2" id="KW-0067">ATP-binding</keyword>
<comment type="similarity">
    <text evidence="3">Belongs to the AAA ATPase family. Highly divergent.</text>
</comment>
<dbReference type="InterPro" id="IPR027417">
    <property type="entry name" value="P-loop_NTPase"/>
</dbReference>
<accession>A0A1H7LG23</accession>
<organism evidence="6 7">
    <name type="scientific">Ruminococcus albus</name>
    <dbReference type="NCBI Taxonomy" id="1264"/>
    <lineage>
        <taxon>Bacteria</taxon>
        <taxon>Bacillati</taxon>
        <taxon>Bacillota</taxon>
        <taxon>Clostridia</taxon>
        <taxon>Eubacteriales</taxon>
        <taxon>Oscillospiraceae</taxon>
        <taxon>Ruminococcus</taxon>
    </lineage>
</organism>